<proteinExistence type="predicted"/>
<reference evidence="9" key="1">
    <citation type="submission" date="2022-07" db="EMBL/GenBank/DDBJ databases">
        <title>Phylogenomic reconstructions and comparative analyses of Kickxellomycotina fungi.</title>
        <authorList>
            <person name="Reynolds N.K."/>
            <person name="Stajich J.E."/>
            <person name="Barry K."/>
            <person name="Grigoriev I.V."/>
            <person name="Crous P."/>
            <person name="Smith M.E."/>
        </authorList>
    </citation>
    <scope>NUCLEOTIDE SEQUENCE</scope>
    <source>
        <strain evidence="9">RSA 476</strain>
    </source>
</reference>
<evidence type="ECO:0000256" key="2">
    <source>
        <dbReference type="ARBA" id="ARBA00022499"/>
    </source>
</evidence>
<dbReference type="Pfam" id="PF15276">
    <property type="entry name" value="PP1_bind"/>
    <property type="match status" value="1"/>
</dbReference>
<keyword evidence="6" id="KW-0131">Cell cycle</keyword>
<protein>
    <submittedName>
        <fullName evidence="9">Antigen identified by monoclonal antibody Ki-67</fullName>
    </submittedName>
</protein>
<name>A0A9W8M4J9_9FUNG</name>
<keyword evidence="4" id="KW-0832">Ubl conjugation</keyword>
<feature type="domain" description="FHA" evidence="8">
    <location>
        <begin position="29"/>
        <end position="81"/>
    </location>
</feature>
<feature type="non-terminal residue" evidence="9">
    <location>
        <position position="592"/>
    </location>
</feature>
<dbReference type="InterPro" id="IPR008984">
    <property type="entry name" value="SMAD_FHA_dom_sf"/>
</dbReference>
<gene>
    <name evidence="9" type="primary">MKI67</name>
    <name evidence="9" type="ORF">GGH94_005169</name>
</gene>
<keyword evidence="3" id="KW-0597">Phosphoprotein</keyword>
<feature type="compositionally biased region" description="Polar residues" evidence="7">
    <location>
        <begin position="347"/>
        <end position="359"/>
    </location>
</feature>
<evidence type="ECO:0000256" key="4">
    <source>
        <dbReference type="ARBA" id="ARBA00022843"/>
    </source>
</evidence>
<dbReference type="Proteomes" id="UP001140074">
    <property type="component" value="Unassembled WGS sequence"/>
</dbReference>
<dbReference type="GO" id="GO:0005634">
    <property type="term" value="C:nucleus"/>
    <property type="evidence" value="ECO:0007669"/>
    <property type="project" value="UniProtKB-SubCell"/>
</dbReference>
<dbReference type="PROSITE" id="PS50006">
    <property type="entry name" value="FHA_DOMAIN"/>
    <property type="match status" value="1"/>
</dbReference>
<dbReference type="InterPro" id="IPR029334">
    <property type="entry name" value="PP1-bd"/>
</dbReference>
<evidence type="ECO:0000256" key="7">
    <source>
        <dbReference type="SAM" id="MobiDB-lite"/>
    </source>
</evidence>
<keyword evidence="5" id="KW-0539">Nucleus</keyword>
<dbReference type="GO" id="GO:0051983">
    <property type="term" value="P:regulation of chromosome segregation"/>
    <property type="evidence" value="ECO:0007669"/>
    <property type="project" value="TreeGrafter"/>
</dbReference>
<dbReference type="PANTHER" id="PTHR21603">
    <property type="entry name" value="ANTIGEN KI-67-LIKE PROTEIN"/>
    <property type="match status" value="1"/>
</dbReference>
<dbReference type="CDD" id="cd22673">
    <property type="entry name" value="FHA_Ki67"/>
    <property type="match status" value="1"/>
</dbReference>
<evidence type="ECO:0000313" key="10">
    <source>
        <dbReference type="Proteomes" id="UP001140074"/>
    </source>
</evidence>
<comment type="subcellular location">
    <subcellularLocation>
        <location evidence="1">Nucleus</location>
    </subcellularLocation>
</comment>
<accession>A0A9W8M4J9</accession>
<evidence type="ECO:0000313" key="9">
    <source>
        <dbReference type="EMBL" id="KAJ2861018.1"/>
    </source>
</evidence>
<keyword evidence="2" id="KW-1017">Isopeptide bond</keyword>
<dbReference type="EMBL" id="JANBUY010000252">
    <property type="protein sequence ID" value="KAJ2861018.1"/>
    <property type="molecule type" value="Genomic_DNA"/>
</dbReference>
<evidence type="ECO:0000259" key="8">
    <source>
        <dbReference type="PROSITE" id="PS50006"/>
    </source>
</evidence>
<feature type="region of interest" description="Disordered" evidence="7">
    <location>
        <begin position="105"/>
        <end position="174"/>
    </location>
</feature>
<dbReference type="SMART" id="SM00240">
    <property type="entry name" value="FHA"/>
    <property type="match status" value="1"/>
</dbReference>
<comment type="caution">
    <text evidence="9">The sequence shown here is derived from an EMBL/GenBank/DDBJ whole genome shotgun (WGS) entry which is preliminary data.</text>
</comment>
<dbReference type="GO" id="GO:0005694">
    <property type="term" value="C:chromosome"/>
    <property type="evidence" value="ECO:0007669"/>
    <property type="project" value="TreeGrafter"/>
</dbReference>
<dbReference type="PANTHER" id="PTHR21603:SF18">
    <property type="entry name" value="ANTIGEN KI-67-LIKE PROTEIN"/>
    <property type="match status" value="1"/>
</dbReference>
<feature type="compositionally biased region" description="Polar residues" evidence="7">
    <location>
        <begin position="423"/>
        <end position="443"/>
    </location>
</feature>
<dbReference type="GO" id="GO:0007088">
    <property type="term" value="P:regulation of mitotic nuclear division"/>
    <property type="evidence" value="ECO:0007669"/>
    <property type="project" value="TreeGrafter"/>
</dbReference>
<feature type="compositionally biased region" description="Low complexity" evidence="7">
    <location>
        <begin position="409"/>
        <end position="422"/>
    </location>
</feature>
<sequence length="592" mass="63195">MSSGKYGQLVVISRSGADGKAFPMHTTRVLIGRQVPLNETCDIRMQRAHVSKEHCVIRVVDNEVVLKNLSENCTSVNTHVLEAGQQRALKSGDVITIVGRSLRYEENRNSSSETTTPQGSSRAPNVPQTVGVANGGVGGGRPPLVFASGGGPDGQQRQLRRRLSRTPRNPDTARKLKLWDAHYSGTMSVEATSDIFAESPPSGLLDISQRLLAEPDDPFAASSTHGEGAFERMAQSVGRGSEASARRDPGVTAEVAKIMGQISQMAAQNKSPSRMTTPLQSGRKRPRSPTDAAVSSSARRRSRSLERVQQPVGQRQMYPPLLPQKPASAGAAAYGSEDETSRGTVGVSPQSTYNRSPTLQRQRQGGSQSVVVQRSKPIQRAGSTTARTPELQRTPAQFFSSLPRPVNGSSSVVGRRAASSGSPTPVASLSSPLKRTLSSNSNCGARPPIMPPRPVLPADDESEEVPTEPEPESESESDAEPAAVVTPENRAGGRPLLLAQESMARKSVRFGPALSPEVFDVGAPPSTPLRRGTPMQMPARASSILRRTSPTRPQPAAVSPSLLRSLLTPRPTRRQAMHQYIASLSALAESPL</sequence>
<organism evidence="9 10">
    <name type="scientific">Coemansia aciculifera</name>
    <dbReference type="NCBI Taxonomy" id="417176"/>
    <lineage>
        <taxon>Eukaryota</taxon>
        <taxon>Fungi</taxon>
        <taxon>Fungi incertae sedis</taxon>
        <taxon>Zoopagomycota</taxon>
        <taxon>Kickxellomycotina</taxon>
        <taxon>Kickxellomycetes</taxon>
        <taxon>Kickxellales</taxon>
        <taxon>Kickxellaceae</taxon>
        <taxon>Coemansia</taxon>
    </lineage>
</organism>
<evidence type="ECO:0000256" key="3">
    <source>
        <dbReference type="ARBA" id="ARBA00022553"/>
    </source>
</evidence>
<evidence type="ECO:0000256" key="6">
    <source>
        <dbReference type="ARBA" id="ARBA00023306"/>
    </source>
</evidence>
<feature type="compositionally biased region" description="Polar residues" evidence="7">
    <location>
        <begin position="109"/>
        <end position="128"/>
    </location>
</feature>
<dbReference type="Pfam" id="PF00498">
    <property type="entry name" value="FHA"/>
    <property type="match status" value="1"/>
</dbReference>
<feature type="region of interest" description="Disordered" evidence="7">
    <location>
        <begin position="264"/>
        <end position="494"/>
    </location>
</feature>
<keyword evidence="10" id="KW-1185">Reference proteome</keyword>
<feature type="compositionally biased region" description="Low complexity" evidence="7">
    <location>
        <begin position="360"/>
        <end position="375"/>
    </location>
</feature>
<dbReference type="AlphaFoldDB" id="A0A9W8M4J9"/>
<dbReference type="InterPro" id="IPR000253">
    <property type="entry name" value="FHA_dom"/>
</dbReference>
<dbReference type="SUPFAM" id="SSF49879">
    <property type="entry name" value="SMAD/FHA domain"/>
    <property type="match status" value="1"/>
</dbReference>
<evidence type="ECO:0000256" key="5">
    <source>
        <dbReference type="ARBA" id="ARBA00023242"/>
    </source>
</evidence>
<feature type="region of interest" description="Disordered" evidence="7">
    <location>
        <begin position="515"/>
        <end position="563"/>
    </location>
</feature>
<evidence type="ECO:0000256" key="1">
    <source>
        <dbReference type="ARBA" id="ARBA00004123"/>
    </source>
</evidence>
<feature type="compositionally biased region" description="Acidic residues" evidence="7">
    <location>
        <begin position="458"/>
        <end position="479"/>
    </location>
</feature>
<feature type="compositionally biased region" description="Polar residues" evidence="7">
    <location>
        <begin position="264"/>
        <end position="280"/>
    </location>
</feature>
<dbReference type="Gene3D" id="2.60.200.20">
    <property type="match status" value="1"/>
</dbReference>